<dbReference type="InterPro" id="IPR052896">
    <property type="entry name" value="GGT-like_enzyme"/>
</dbReference>
<dbReference type="AlphaFoldDB" id="A0A3B9IG75"/>
<sequence>MSALKMGHSAALHNPQRTVGGHAPGAGRRHASRIAHIHATMHPASRSFRKGPRPMRDFQRPGRSAVYANEAMAATSHPLATLTAIETLRAGGNAVDAAIAAVAVLGLLEPHMTGIGGDCWMLIQRAGDAAPLCYNGTGRAARGAEPAVLRLLDEGAVAVPQSHPLAVTIPGAVEAWDRLSTDHGRLGLDRILAPAIDLARAGAPVAPRVAADWTRHLPLLQSNEITAQSFLAGTRAPAAGTRMPQTQMCRTLSAIAKDGARGFYDGWVADDMLATLKALGGPHEAEDFTGHTGNYVAPAAGSYRGTRVFETPPNSQGAIVLALLAMMEPADIAALDPDGAAFHDLVARASEAGIALRDRFLADPADDHGADDGGLAQIMEGARAAAARIAAGGRADPAPERPGGSGDTVYVSVVDRDQTAVSMVNSIFHAFGSGITCPRSGVLFNSRGTGFRLAPGMAGHYRPGLRPPHTLVAGMTGDGRRPVMSFGVMGGHYQAIGHAALLSRILDHGLDPQAAIDLPRSMAMGGVLEVETGADPALMPRLIGLGHRVRAAAQPLGGAQAILIDWDRGVLIGGSDPRKDGCALGY</sequence>
<organism evidence="2 3">
    <name type="scientific">Tistrella mobilis</name>
    <dbReference type="NCBI Taxonomy" id="171437"/>
    <lineage>
        <taxon>Bacteria</taxon>
        <taxon>Pseudomonadati</taxon>
        <taxon>Pseudomonadota</taxon>
        <taxon>Alphaproteobacteria</taxon>
        <taxon>Geminicoccales</taxon>
        <taxon>Geminicoccaceae</taxon>
        <taxon>Tistrella</taxon>
    </lineage>
</organism>
<dbReference type="PANTHER" id="PTHR43881">
    <property type="entry name" value="GAMMA-GLUTAMYLTRANSPEPTIDASE (AFU_ORTHOLOGUE AFUA_4G13580)"/>
    <property type="match status" value="1"/>
</dbReference>
<dbReference type="Proteomes" id="UP000257706">
    <property type="component" value="Unassembled WGS sequence"/>
</dbReference>
<keyword evidence="2" id="KW-0808">Transferase</keyword>
<dbReference type="Gene3D" id="1.10.246.130">
    <property type="match status" value="1"/>
</dbReference>
<dbReference type="Pfam" id="PF01019">
    <property type="entry name" value="G_glu_transpept"/>
    <property type="match status" value="1"/>
</dbReference>
<dbReference type="EMBL" id="DMAI01000073">
    <property type="protein sequence ID" value="HAE46688.1"/>
    <property type="molecule type" value="Genomic_DNA"/>
</dbReference>
<name>A0A3B9IG75_9PROT</name>
<evidence type="ECO:0000313" key="2">
    <source>
        <dbReference type="EMBL" id="HAE46688.1"/>
    </source>
</evidence>
<accession>A0A3B9IG75</accession>
<reference evidence="2 3" key="1">
    <citation type="journal article" date="2018" name="Nat. Biotechnol.">
        <title>A standardized bacterial taxonomy based on genome phylogeny substantially revises the tree of life.</title>
        <authorList>
            <person name="Parks D.H."/>
            <person name="Chuvochina M."/>
            <person name="Waite D.W."/>
            <person name="Rinke C."/>
            <person name="Skarshewski A."/>
            <person name="Chaumeil P.A."/>
            <person name="Hugenholtz P."/>
        </authorList>
    </citation>
    <scope>NUCLEOTIDE SEQUENCE [LARGE SCALE GENOMIC DNA]</scope>
    <source>
        <strain evidence="2">UBA8739</strain>
    </source>
</reference>
<dbReference type="InterPro" id="IPR029055">
    <property type="entry name" value="Ntn_hydrolases_N"/>
</dbReference>
<proteinExistence type="predicted"/>
<dbReference type="GO" id="GO:0016740">
    <property type="term" value="F:transferase activity"/>
    <property type="evidence" value="ECO:0007669"/>
    <property type="project" value="UniProtKB-KW"/>
</dbReference>
<dbReference type="PRINTS" id="PR01210">
    <property type="entry name" value="GGTRANSPTASE"/>
</dbReference>
<comment type="caution">
    <text evidence="2">The sequence shown here is derived from an EMBL/GenBank/DDBJ whole genome shotgun (WGS) entry which is preliminary data.</text>
</comment>
<evidence type="ECO:0000313" key="3">
    <source>
        <dbReference type="Proteomes" id="UP000257706"/>
    </source>
</evidence>
<dbReference type="InterPro" id="IPR043137">
    <property type="entry name" value="GGT_ssub_C"/>
</dbReference>
<evidence type="ECO:0000256" key="1">
    <source>
        <dbReference type="SAM" id="MobiDB-lite"/>
    </source>
</evidence>
<dbReference type="InterPro" id="IPR043138">
    <property type="entry name" value="GGT_lsub"/>
</dbReference>
<dbReference type="SUPFAM" id="SSF56235">
    <property type="entry name" value="N-terminal nucleophile aminohydrolases (Ntn hydrolases)"/>
    <property type="match status" value="1"/>
</dbReference>
<gene>
    <name evidence="2" type="ORF">DCK97_04635</name>
</gene>
<protein>
    <submittedName>
        <fullName evidence="2">Gamma-glutamyltransferase</fullName>
    </submittedName>
</protein>
<feature type="region of interest" description="Disordered" evidence="1">
    <location>
        <begin position="1"/>
        <end position="27"/>
    </location>
</feature>
<dbReference type="Gene3D" id="3.60.20.40">
    <property type="match status" value="1"/>
</dbReference>
<dbReference type="PANTHER" id="PTHR43881:SF1">
    <property type="entry name" value="GAMMA-GLUTAMYLTRANSPEPTIDASE (AFU_ORTHOLOGUE AFUA_4G13580)"/>
    <property type="match status" value="1"/>
</dbReference>